<dbReference type="Gene3D" id="2.170.130.10">
    <property type="entry name" value="TonB-dependent receptor, plug domain"/>
    <property type="match status" value="1"/>
</dbReference>
<evidence type="ECO:0000256" key="9">
    <source>
        <dbReference type="ARBA" id="ARBA00023237"/>
    </source>
</evidence>
<dbReference type="Proteomes" id="UP000266441">
    <property type="component" value="Unassembled WGS sequence"/>
</dbReference>
<dbReference type="InterPro" id="IPR000531">
    <property type="entry name" value="Beta-barrel_TonB"/>
</dbReference>
<keyword evidence="2 10" id="KW-0813">Transport</keyword>
<evidence type="ECO:0000313" key="14">
    <source>
        <dbReference type="Proteomes" id="UP000266441"/>
    </source>
</evidence>
<dbReference type="Pfam" id="PF13715">
    <property type="entry name" value="CarbopepD_reg_2"/>
    <property type="match status" value="1"/>
</dbReference>
<dbReference type="InterPro" id="IPR008969">
    <property type="entry name" value="CarboxyPept-like_regulatory"/>
</dbReference>
<keyword evidence="4" id="KW-0406">Ion transport</keyword>
<dbReference type="GO" id="GO:0006826">
    <property type="term" value="P:iron ion transport"/>
    <property type="evidence" value="ECO:0007669"/>
    <property type="project" value="UniProtKB-KW"/>
</dbReference>
<keyword evidence="5 10" id="KW-0812">Transmembrane</keyword>
<evidence type="ECO:0000256" key="11">
    <source>
        <dbReference type="RuleBase" id="RU003357"/>
    </source>
</evidence>
<keyword evidence="4" id="KW-0410">Iron transport</keyword>
<sequence>MKKFKTKPGIVFYIPLKKVLLMTKLTMFLLLLGLLQVSAESYSQTAKLRIKMENVPIVEVFDEIERLSQFRFFYDNDLVDLSENVSVDAEGESIADILDKVFRNKELDYEILDRFILVKSPNDREILSVKDNFTQQQQTVSGKVTDSGGQPLPGVTVVVKGTTEGIVTNADGVYTLTNISGNATLVFSFVGMKTQEVVVGDQTTVNITMEEETIGLEEVIAIGYGSVKKKDLTGAVGSVTGDIISKRQTTNIANSLQGAISGIMVTRTNDAPGAEATIRIRGITTLSSNNPLIIMDGIPVSSINDINPNDVESISVLKDAASASIYGARAAAGVILVTTKRASSDELALNYNFEYGIKKPTTLAEYADGVRYMQMVNELTWNDLGNGSNDEYSVFEKDLIDDYGTLNASDPNHYPETNWTDLILSNNSPSQSHLLSLSGGSNVVKTKASLGYDNTEALYEGASYERLTLRVNNDFVINPFLAASLDVFVKREKYDNPVIEPLYRLNSAPIFAAEWSDGRIAEGKSGENVYGLLKYGGFREKYNNQLGGKVRLDFSPFDDLKISGTVSRIFNDHENKTFKKYIPYYSADDPTILLGNIDRADRTSLAEIRTNDKNMVLQFSANYLKDFGEHSLNVMTGYESYSYFFQDLNASSDYMAMTSFPYLDVGNDNYRFNRGGAYENAYRSYFARLMYNFKSKYLIQGNARYDGSSRFHKDHRWGLFPSLSAGWVMSEESFLEDSPFLSFLKLRASYGMLGNERIGNYPYQSTMVYGNTEFYQGTNVISEITAAQDRYVIEDITWETTKTLDIGLDANLFDNRLRFTADYYEKTTSDMLLAIEIPDFMGSGNPENNTGTMYTKGWETNLEWNGAFGDWNYSVSFNLSDSKTKIGDLGGTQFLGDQVKMEGSEFNEWYGYLSDGIFQTEDEVASSPLLSSSSKPGDIKYKDISGPNGEPDGIISAEYDRKLLGGSLPRYLFGGNINLNYKNFDFLLVYQGVGKQKARMYENMVRPYIERWMNMPMFIDGQYWSKYNTDEENQKTKYPRLTDVNQGNNYQMSDFWLFNGAYLRVKNITLGYTVPESITSKISVKSLRIYSSVSDLFSIHKYPKGWDPEHKITDNNILSSLSAYPITSSLIFGVSVKF</sequence>
<feature type="domain" description="Secretin/TonB short N-terminal" evidence="12">
    <location>
        <begin position="70"/>
        <end position="120"/>
    </location>
</feature>
<gene>
    <name evidence="13" type="ORF">D1164_01795</name>
</gene>
<dbReference type="GO" id="GO:0009279">
    <property type="term" value="C:cell outer membrane"/>
    <property type="evidence" value="ECO:0007669"/>
    <property type="project" value="UniProtKB-SubCell"/>
</dbReference>
<evidence type="ECO:0000259" key="12">
    <source>
        <dbReference type="SMART" id="SM00965"/>
    </source>
</evidence>
<dbReference type="NCBIfam" id="TIGR04057">
    <property type="entry name" value="SusC_RagA_signa"/>
    <property type="match status" value="1"/>
</dbReference>
<keyword evidence="9 10" id="KW-0998">Cell outer membrane</keyword>
<dbReference type="InterPro" id="IPR012910">
    <property type="entry name" value="Plug_dom"/>
</dbReference>
<dbReference type="SUPFAM" id="SSF49464">
    <property type="entry name" value="Carboxypeptidase regulatory domain-like"/>
    <property type="match status" value="1"/>
</dbReference>
<comment type="caution">
    <text evidence="13">The sequence shown here is derived from an EMBL/GenBank/DDBJ whole genome shotgun (WGS) entry which is preliminary data.</text>
</comment>
<comment type="subcellular location">
    <subcellularLocation>
        <location evidence="1 10">Cell outer membrane</location>
        <topology evidence="1 10">Multi-pass membrane protein</topology>
    </subcellularLocation>
</comment>
<evidence type="ECO:0000256" key="8">
    <source>
        <dbReference type="ARBA" id="ARBA00023136"/>
    </source>
</evidence>
<dbReference type="Gene3D" id="2.40.170.20">
    <property type="entry name" value="TonB-dependent receptor, beta-barrel domain"/>
    <property type="match status" value="1"/>
</dbReference>
<evidence type="ECO:0000313" key="13">
    <source>
        <dbReference type="EMBL" id="RIH67183.1"/>
    </source>
</evidence>
<dbReference type="Pfam" id="PF07660">
    <property type="entry name" value="STN"/>
    <property type="match status" value="1"/>
</dbReference>
<evidence type="ECO:0000256" key="5">
    <source>
        <dbReference type="ARBA" id="ARBA00022692"/>
    </source>
</evidence>
<organism evidence="13 14">
    <name type="scientific">Mariniphaga sediminis</name>
    <dbReference type="NCBI Taxonomy" id="1628158"/>
    <lineage>
        <taxon>Bacteria</taxon>
        <taxon>Pseudomonadati</taxon>
        <taxon>Bacteroidota</taxon>
        <taxon>Bacteroidia</taxon>
        <taxon>Marinilabiliales</taxon>
        <taxon>Prolixibacteraceae</taxon>
        <taxon>Mariniphaga</taxon>
    </lineage>
</organism>
<dbReference type="InterPro" id="IPR023996">
    <property type="entry name" value="TonB-dep_OMP_SusC/RagA"/>
</dbReference>
<protein>
    <submittedName>
        <fullName evidence="13">SusC/RagA family TonB-linked outer membrane protein</fullName>
    </submittedName>
</protein>
<dbReference type="OrthoDB" id="9768177at2"/>
<keyword evidence="6" id="KW-0408">Iron</keyword>
<keyword evidence="14" id="KW-1185">Reference proteome</keyword>
<evidence type="ECO:0000256" key="4">
    <source>
        <dbReference type="ARBA" id="ARBA00022496"/>
    </source>
</evidence>
<accession>A0A399D7B5</accession>
<dbReference type="SMART" id="SM00965">
    <property type="entry name" value="STN"/>
    <property type="match status" value="1"/>
</dbReference>
<evidence type="ECO:0000256" key="6">
    <source>
        <dbReference type="ARBA" id="ARBA00023004"/>
    </source>
</evidence>
<dbReference type="InterPro" id="IPR037066">
    <property type="entry name" value="Plug_dom_sf"/>
</dbReference>
<reference evidence="13 14" key="1">
    <citation type="journal article" date="2015" name="Int. J. Syst. Evol. Microbiol.">
        <title>Mariniphaga sediminis sp. nov., isolated from coastal sediment.</title>
        <authorList>
            <person name="Wang F.Q."/>
            <person name="Shen Q.Y."/>
            <person name="Chen G.J."/>
            <person name="Du Z.J."/>
        </authorList>
    </citation>
    <scope>NUCLEOTIDE SEQUENCE [LARGE SCALE GENOMIC DNA]</scope>
    <source>
        <strain evidence="13 14">SY21</strain>
    </source>
</reference>
<dbReference type="Pfam" id="PF07715">
    <property type="entry name" value="Plug"/>
    <property type="match status" value="1"/>
</dbReference>
<keyword evidence="8 10" id="KW-0472">Membrane</keyword>
<dbReference type="Pfam" id="PF00593">
    <property type="entry name" value="TonB_dep_Rec_b-barrel"/>
    <property type="match status" value="1"/>
</dbReference>
<dbReference type="PROSITE" id="PS52016">
    <property type="entry name" value="TONB_DEPENDENT_REC_3"/>
    <property type="match status" value="1"/>
</dbReference>
<proteinExistence type="inferred from homology"/>
<dbReference type="InterPro" id="IPR011662">
    <property type="entry name" value="Secretin/TonB_short_N"/>
</dbReference>
<keyword evidence="3 10" id="KW-1134">Transmembrane beta strand</keyword>
<dbReference type="NCBIfam" id="TIGR04056">
    <property type="entry name" value="OMP_RagA_SusC"/>
    <property type="match status" value="1"/>
</dbReference>
<evidence type="ECO:0000256" key="3">
    <source>
        <dbReference type="ARBA" id="ARBA00022452"/>
    </source>
</evidence>
<comment type="similarity">
    <text evidence="10 11">Belongs to the TonB-dependent receptor family.</text>
</comment>
<dbReference type="SUPFAM" id="SSF56935">
    <property type="entry name" value="Porins"/>
    <property type="match status" value="1"/>
</dbReference>
<dbReference type="InterPro" id="IPR039426">
    <property type="entry name" value="TonB-dep_rcpt-like"/>
</dbReference>
<dbReference type="Gene3D" id="2.60.40.1120">
    <property type="entry name" value="Carboxypeptidase-like, regulatory domain"/>
    <property type="match status" value="1"/>
</dbReference>
<name>A0A399D7B5_9BACT</name>
<dbReference type="InterPro" id="IPR036942">
    <property type="entry name" value="Beta-barrel_TonB_sf"/>
</dbReference>
<dbReference type="EMBL" id="QWET01000001">
    <property type="protein sequence ID" value="RIH67183.1"/>
    <property type="molecule type" value="Genomic_DNA"/>
</dbReference>
<dbReference type="RefSeq" id="WP_119348207.1">
    <property type="nucleotide sequence ID" value="NZ_QWET01000001.1"/>
</dbReference>
<keyword evidence="7 11" id="KW-0798">TonB box</keyword>
<evidence type="ECO:0000256" key="1">
    <source>
        <dbReference type="ARBA" id="ARBA00004571"/>
    </source>
</evidence>
<evidence type="ECO:0000256" key="10">
    <source>
        <dbReference type="PROSITE-ProRule" id="PRU01360"/>
    </source>
</evidence>
<dbReference type="InterPro" id="IPR023997">
    <property type="entry name" value="TonB-dep_OMP_SusC/RagA_CS"/>
</dbReference>
<dbReference type="AlphaFoldDB" id="A0A399D7B5"/>
<evidence type="ECO:0000256" key="2">
    <source>
        <dbReference type="ARBA" id="ARBA00022448"/>
    </source>
</evidence>
<evidence type="ECO:0000256" key="7">
    <source>
        <dbReference type="ARBA" id="ARBA00023077"/>
    </source>
</evidence>